<dbReference type="EMBL" id="JBFAUK010000004">
    <property type="protein sequence ID" value="MEV5506469.1"/>
    <property type="molecule type" value="Genomic_DNA"/>
</dbReference>
<dbReference type="InterPro" id="IPR015882">
    <property type="entry name" value="HEX_bac_N"/>
</dbReference>
<dbReference type="InterPro" id="IPR029018">
    <property type="entry name" value="Hex-like_dom2"/>
</dbReference>
<evidence type="ECO:0000259" key="7">
    <source>
        <dbReference type="Pfam" id="PF02838"/>
    </source>
</evidence>
<dbReference type="PROSITE" id="PS51257">
    <property type="entry name" value="PROKAR_LIPOPROTEIN"/>
    <property type="match status" value="1"/>
</dbReference>
<comment type="similarity">
    <text evidence="1">Belongs to the glycosyl hydrolase 20 family.</text>
</comment>
<dbReference type="RefSeq" id="WP_241561412.1">
    <property type="nucleotide sequence ID" value="NZ_JBFAUK010000004.1"/>
</dbReference>
<protein>
    <submittedName>
        <fullName evidence="8">Glycoside hydrolase family 20 protein</fullName>
    </submittedName>
</protein>
<dbReference type="PRINTS" id="PR00738">
    <property type="entry name" value="GLHYDRLASE20"/>
</dbReference>
<dbReference type="GO" id="GO:0016787">
    <property type="term" value="F:hydrolase activity"/>
    <property type="evidence" value="ECO:0007669"/>
    <property type="project" value="UniProtKB-KW"/>
</dbReference>
<name>A0ABV3JU95_STRON</name>
<comment type="caution">
    <text evidence="8">The sequence shown here is derived from an EMBL/GenBank/DDBJ whole genome shotgun (WGS) entry which is preliminary data.</text>
</comment>
<gene>
    <name evidence="8" type="ORF">AB0L16_08305</name>
</gene>
<dbReference type="Pfam" id="PF02838">
    <property type="entry name" value="Glyco_hydro_20b"/>
    <property type="match status" value="1"/>
</dbReference>
<feature type="domain" description="Glycoside hydrolase family 20 catalytic" evidence="6">
    <location>
        <begin position="193"/>
        <end position="458"/>
    </location>
</feature>
<dbReference type="Gene3D" id="3.30.379.10">
    <property type="entry name" value="Chitobiase/beta-hexosaminidase domain 2-like"/>
    <property type="match status" value="1"/>
</dbReference>
<evidence type="ECO:0000256" key="4">
    <source>
        <dbReference type="SAM" id="MobiDB-lite"/>
    </source>
</evidence>
<evidence type="ECO:0000259" key="6">
    <source>
        <dbReference type="Pfam" id="PF00728"/>
    </source>
</evidence>
<sequence length="558" mass="58987">MGFTRTSAIRGTVAAAALLTTLTLMGCPREQTGHRGQADGRSASAVAPATSGAASSSSASSSAADPVPAGPPRVVPSVRSFTAHPGPGWRPARTARVVADPAGPLAAEARTLAADLSLAAAVPPARPGDLELLHRQGQPAEGYELAVRGGRAVITASDPAGAFYGGRTVIQAVRGAGGVPEGVLRDAPDRPQRGLNLDIARKHFSAEWIEGRLREMADLKLNQLALHFSDDQGFRIESESHPEIVSPQHLTKAEVRRIVSLAGVLHITVVPEIDSPGHLGAVINAHPDLQLKDAQGVAFRGAVDISRPAAARIVDDLTREFAPLFPGPWWHLGGDEYRALTVSDPQASFPGLAAAARARYGPQARVQDLATGWLSDRAAVARSLGKRPKAWNDGFFRDGVAPPDKGIEVEYWTGKELGARDPAEYLEEGRTVVNLNDEYLYYVLGEPNDFRYPTGERIYREWGVTVLRGDRAVSLPPGSGAGSASGSASGAAATGPDRVPGGRLAVWCDRPDAQTPEQVAAGIRLPLAAVAQRLWDPRPPELGWAEFSALAGRVVRRS</sequence>
<evidence type="ECO:0000256" key="2">
    <source>
        <dbReference type="ARBA" id="ARBA00022801"/>
    </source>
</evidence>
<dbReference type="Proteomes" id="UP001552594">
    <property type="component" value="Unassembled WGS sequence"/>
</dbReference>
<dbReference type="SUPFAM" id="SSF55545">
    <property type="entry name" value="beta-N-acetylhexosaminidase-like domain"/>
    <property type="match status" value="1"/>
</dbReference>
<evidence type="ECO:0000313" key="8">
    <source>
        <dbReference type="EMBL" id="MEV5506469.1"/>
    </source>
</evidence>
<dbReference type="SUPFAM" id="SSF51445">
    <property type="entry name" value="(Trans)glycosidases"/>
    <property type="match status" value="1"/>
</dbReference>
<feature type="domain" description="Beta-hexosaminidase bacterial type N-terminal" evidence="7">
    <location>
        <begin position="72"/>
        <end position="187"/>
    </location>
</feature>
<feature type="compositionally biased region" description="Low complexity" evidence="4">
    <location>
        <begin position="482"/>
        <end position="493"/>
    </location>
</feature>
<feature type="chain" id="PRO_5046436428" evidence="5">
    <location>
        <begin position="27"/>
        <end position="558"/>
    </location>
</feature>
<keyword evidence="9" id="KW-1185">Reference proteome</keyword>
<dbReference type="InterPro" id="IPR025705">
    <property type="entry name" value="Beta_hexosaminidase_sua/sub"/>
</dbReference>
<accession>A0ABV3JU95</accession>
<dbReference type="Pfam" id="PF00728">
    <property type="entry name" value="Glyco_hydro_20"/>
    <property type="match status" value="1"/>
</dbReference>
<dbReference type="CDD" id="cd06564">
    <property type="entry name" value="GH20_DspB_LnbB-like"/>
    <property type="match status" value="1"/>
</dbReference>
<keyword evidence="3" id="KW-0326">Glycosidase</keyword>
<dbReference type="InterPro" id="IPR017853">
    <property type="entry name" value="GH"/>
</dbReference>
<keyword evidence="2 8" id="KW-0378">Hydrolase</keyword>
<keyword evidence="5" id="KW-0732">Signal</keyword>
<reference evidence="8 9" key="1">
    <citation type="submission" date="2024-06" db="EMBL/GenBank/DDBJ databases">
        <title>The Natural Products Discovery Center: Release of the First 8490 Sequenced Strains for Exploring Actinobacteria Biosynthetic Diversity.</title>
        <authorList>
            <person name="Kalkreuter E."/>
            <person name="Kautsar S.A."/>
            <person name="Yang D."/>
            <person name="Bader C.D."/>
            <person name="Teijaro C.N."/>
            <person name="Fluegel L."/>
            <person name="Davis C.M."/>
            <person name="Simpson J.R."/>
            <person name="Lauterbach L."/>
            <person name="Steele A.D."/>
            <person name="Gui C."/>
            <person name="Meng S."/>
            <person name="Li G."/>
            <person name="Viehrig K."/>
            <person name="Ye F."/>
            <person name="Su P."/>
            <person name="Kiefer A.F."/>
            <person name="Nichols A."/>
            <person name="Cepeda A.J."/>
            <person name="Yan W."/>
            <person name="Fan B."/>
            <person name="Jiang Y."/>
            <person name="Adhikari A."/>
            <person name="Zheng C.-J."/>
            <person name="Schuster L."/>
            <person name="Cowan T.M."/>
            <person name="Smanski M.J."/>
            <person name="Chevrette M.G."/>
            <person name="De Carvalho L.P.S."/>
            <person name="Shen B."/>
        </authorList>
    </citation>
    <scope>NUCLEOTIDE SEQUENCE [LARGE SCALE GENOMIC DNA]</scope>
    <source>
        <strain evidence="8 9">NPDC052347</strain>
    </source>
</reference>
<dbReference type="Gene3D" id="3.20.20.80">
    <property type="entry name" value="Glycosidases"/>
    <property type="match status" value="1"/>
</dbReference>
<dbReference type="PANTHER" id="PTHR43678:SF1">
    <property type="entry name" value="BETA-N-ACETYLHEXOSAMINIDASE"/>
    <property type="match status" value="1"/>
</dbReference>
<dbReference type="InterPro" id="IPR052764">
    <property type="entry name" value="GH20_Enzymes"/>
</dbReference>
<evidence type="ECO:0000256" key="3">
    <source>
        <dbReference type="ARBA" id="ARBA00023295"/>
    </source>
</evidence>
<dbReference type="InterPro" id="IPR015883">
    <property type="entry name" value="Glyco_hydro_20_cat"/>
</dbReference>
<evidence type="ECO:0000313" key="9">
    <source>
        <dbReference type="Proteomes" id="UP001552594"/>
    </source>
</evidence>
<feature type="region of interest" description="Disordered" evidence="4">
    <location>
        <begin position="476"/>
        <end position="497"/>
    </location>
</feature>
<feature type="signal peptide" evidence="5">
    <location>
        <begin position="1"/>
        <end position="26"/>
    </location>
</feature>
<evidence type="ECO:0000256" key="1">
    <source>
        <dbReference type="ARBA" id="ARBA00006285"/>
    </source>
</evidence>
<proteinExistence type="inferred from homology"/>
<evidence type="ECO:0000256" key="5">
    <source>
        <dbReference type="SAM" id="SignalP"/>
    </source>
</evidence>
<feature type="compositionally biased region" description="Low complexity" evidence="4">
    <location>
        <begin position="42"/>
        <end position="67"/>
    </location>
</feature>
<feature type="region of interest" description="Disordered" evidence="4">
    <location>
        <begin position="29"/>
        <end position="92"/>
    </location>
</feature>
<dbReference type="PANTHER" id="PTHR43678">
    <property type="entry name" value="PUTATIVE (AFU_ORTHOLOGUE AFUA_2G00640)-RELATED"/>
    <property type="match status" value="1"/>
</dbReference>
<organism evidence="8 9">
    <name type="scientific">Streptomyces orinoci</name>
    <name type="common">Streptoverticillium orinoci</name>
    <dbReference type="NCBI Taxonomy" id="67339"/>
    <lineage>
        <taxon>Bacteria</taxon>
        <taxon>Bacillati</taxon>
        <taxon>Actinomycetota</taxon>
        <taxon>Actinomycetes</taxon>
        <taxon>Kitasatosporales</taxon>
        <taxon>Streptomycetaceae</taxon>
        <taxon>Streptomyces</taxon>
    </lineage>
</organism>